<evidence type="ECO:0000256" key="7">
    <source>
        <dbReference type="ARBA" id="ARBA00023288"/>
    </source>
</evidence>
<dbReference type="PANTHER" id="PTHR22883">
    <property type="entry name" value="ZINC FINGER DHHC DOMAIN CONTAINING PROTEIN"/>
    <property type="match status" value="1"/>
</dbReference>
<sequence length="546" mass="58934">MAYDRLRLAQSSSTSPPPSPPPPPDRRAAAAAAAPRSASLLPNVALSTGANSTSASLASSRRPTVPRWDVVLPAPDSPSPPPPGSAASTLPPALASYLNSDQAPTMLALSPHHRSNRTAPGAGTTRASTPRAAPTLVRPPARTTSNPAPPPAIADASVVRYHAQMRGLVEAGVPAAVPFQGANIVLGVQATRVDVPVGAQTAQGGKRSFLTGWLCGPPRDYDNDEDEVADAGKDPTAARPVSARSLRARNRYRHRVFVTAHDKRSFAVTNVLLFALPAVFYVFVAPYVWTEFSPALVLVAAFLHATSLSALFMTSFSDPGIQPRFTHLQFDTASHHTAHGGAAFPRILDADPIATTYRGRNLEIKYCQTCKIYRSPRTFHCSTCDNCVLNHDHHCPWVSNCIGLGNYRYFITFLSHTTILDMLVTALVIAQLVHYASVNRLPAKDAIAHFPVSLALGIVTTLVGASLAMLTGYHWWLALANLTTHEHIRFAALPDWRHPFDADPSANIAKRSCLNLAWTLCRPMYPPLIKWYRGRDGYAWVGENAA</sequence>
<feature type="transmembrane region" description="Helical" evidence="11">
    <location>
        <begin position="295"/>
        <end position="316"/>
    </location>
</feature>
<evidence type="ECO:0000256" key="10">
    <source>
        <dbReference type="ARBA" id="ARBA00048048"/>
    </source>
</evidence>
<gene>
    <name evidence="14" type="ORF">AMAG_15160</name>
</gene>
<dbReference type="Proteomes" id="UP000054350">
    <property type="component" value="Unassembled WGS sequence"/>
</dbReference>
<evidence type="ECO:0000256" key="3">
    <source>
        <dbReference type="ARBA" id="ARBA00022692"/>
    </source>
</evidence>
<dbReference type="GO" id="GO:0006612">
    <property type="term" value="P:protein targeting to membrane"/>
    <property type="evidence" value="ECO:0007669"/>
    <property type="project" value="TreeGrafter"/>
</dbReference>
<accession>A0A0L0T606</accession>
<feature type="transmembrane region" description="Helical" evidence="11">
    <location>
        <begin position="446"/>
        <end position="470"/>
    </location>
</feature>
<dbReference type="InterPro" id="IPR039859">
    <property type="entry name" value="PFA4/ZDH16/20/ERF2-like"/>
</dbReference>
<feature type="compositionally biased region" description="Pro residues" evidence="12">
    <location>
        <begin position="75"/>
        <end position="84"/>
    </location>
</feature>
<reference evidence="15" key="2">
    <citation type="submission" date="2009-11" db="EMBL/GenBank/DDBJ databases">
        <title>The Genome Sequence of Allomyces macrogynus strain ATCC 38327.</title>
        <authorList>
            <consortium name="The Broad Institute Genome Sequencing Platform"/>
            <person name="Russ C."/>
            <person name="Cuomo C."/>
            <person name="Shea T."/>
            <person name="Young S.K."/>
            <person name="Zeng Q."/>
            <person name="Koehrsen M."/>
            <person name="Haas B."/>
            <person name="Borodovsky M."/>
            <person name="Guigo R."/>
            <person name="Alvarado L."/>
            <person name="Berlin A."/>
            <person name="Borenstein D."/>
            <person name="Chen Z."/>
            <person name="Engels R."/>
            <person name="Freedman E."/>
            <person name="Gellesch M."/>
            <person name="Goldberg J."/>
            <person name="Griggs A."/>
            <person name="Gujja S."/>
            <person name="Heiman D."/>
            <person name="Hepburn T."/>
            <person name="Howarth C."/>
            <person name="Jen D."/>
            <person name="Larson L."/>
            <person name="Lewis B."/>
            <person name="Mehta T."/>
            <person name="Park D."/>
            <person name="Pearson M."/>
            <person name="Roberts A."/>
            <person name="Saif S."/>
            <person name="Shenoy N."/>
            <person name="Sisk P."/>
            <person name="Stolte C."/>
            <person name="Sykes S."/>
            <person name="Walk T."/>
            <person name="White J."/>
            <person name="Yandava C."/>
            <person name="Burger G."/>
            <person name="Gray M.W."/>
            <person name="Holland P.W.H."/>
            <person name="King N."/>
            <person name="Lang F.B.F."/>
            <person name="Roger A.J."/>
            <person name="Ruiz-Trillo I."/>
            <person name="Lander E."/>
            <person name="Nusbaum C."/>
        </authorList>
    </citation>
    <scope>NUCLEOTIDE SEQUENCE [LARGE SCALE GENOMIC DNA]</scope>
    <source>
        <strain evidence="15">ATCC 38327</strain>
    </source>
</reference>
<evidence type="ECO:0000256" key="9">
    <source>
        <dbReference type="ARBA" id="ARBA00023463"/>
    </source>
</evidence>
<evidence type="ECO:0000256" key="11">
    <source>
        <dbReference type="RuleBase" id="RU079119"/>
    </source>
</evidence>
<feature type="region of interest" description="Disordered" evidence="12">
    <location>
        <begin position="68"/>
        <end position="91"/>
    </location>
</feature>
<evidence type="ECO:0000256" key="4">
    <source>
        <dbReference type="ARBA" id="ARBA00022989"/>
    </source>
</evidence>
<evidence type="ECO:0000256" key="6">
    <source>
        <dbReference type="ARBA" id="ARBA00023139"/>
    </source>
</evidence>
<feature type="domain" description="Palmitoyltransferase DHHC" evidence="13">
    <location>
        <begin position="363"/>
        <end position="489"/>
    </location>
</feature>
<dbReference type="PROSITE" id="PS50216">
    <property type="entry name" value="DHHC"/>
    <property type="match status" value="1"/>
</dbReference>
<keyword evidence="15" id="KW-1185">Reference proteome</keyword>
<dbReference type="eggNOG" id="KOG1311">
    <property type="taxonomic scope" value="Eukaryota"/>
</dbReference>
<organism evidence="14 15">
    <name type="scientific">Allomyces macrogynus (strain ATCC 38327)</name>
    <name type="common">Allomyces javanicus var. macrogynus</name>
    <dbReference type="NCBI Taxonomy" id="578462"/>
    <lineage>
        <taxon>Eukaryota</taxon>
        <taxon>Fungi</taxon>
        <taxon>Fungi incertae sedis</taxon>
        <taxon>Blastocladiomycota</taxon>
        <taxon>Blastocladiomycetes</taxon>
        <taxon>Blastocladiales</taxon>
        <taxon>Blastocladiaceae</taxon>
        <taxon>Allomyces</taxon>
    </lineage>
</organism>
<keyword evidence="7" id="KW-0449">Lipoprotein</keyword>
<dbReference type="AlphaFoldDB" id="A0A0L0T606"/>
<evidence type="ECO:0000256" key="5">
    <source>
        <dbReference type="ARBA" id="ARBA00023136"/>
    </source>
</evidence>
<feature type="region of interest" description="Disordered" evidence="12">
    <location>
        <begin position="111"/>
        <end position="150"/>
    </location>
</feature>
<dbReference type="STRING" id="578462.A0A0L0T606"/>
<dbReference type="OMA" id="FRRSAMG"/>
<keyword evidence="4 11" id="KW-1133">Transmembrane helix</keyword>
<dbReference type="EC" id="2.3.1.225" evidence="11"/>
<feature type="transmembrane region" description="Helical" evidence="11">
    <location>
        <begin position="409"/>
        <end position="434"/>
    </location>
</feature>
<dbReference type="OrthoDB" id="9909019at2759"/>
<dbReference type="GO" id="GO:0005794">
    <property type="term" value="C:Golgi apparatus"/>
    <property type="evidence" value="ECO:0007669"/>
    <property type="project" value="TreeGrafter"/>
</dbReference>
<evidence type="ECO:0000256" key="2">
    <source>
        <dbReference type="ARBA" id="ARBA00022679"/>
    </source>
</evidence>
<dbReference type="GO" id="GO:0005783">
    <property type="term" value="C:endoplasmic reticulum"/>
    <property type="evidence" value="ECO:0007669"/>
    <property type="project" value="TreeGrafter"/>
</dbReference>
<evidence type="ECO:0000259" key="13">
    <source>
        <dbReference type="Pfam" id="PF01529"/>
    </source>
</evidence>
<proteinExistence type="inferred from homology"/>
<protein>
    <recommendedName>
        <fullName evidence="11">Palmitoyltransferase</fullName>
        <ecNumber evidence="11">2.3.1.225</ecNumber>
    </recommendedName>
</protein>
<dbReference type="PANTHER" id="PTHR22883:SF43">
    <property type="entry name" value="PALMITOYLTRANSFERASE APP"/>
    <property type="match status" value="1"/>
</dbReference>
<keyword evidence="6" id="KW-0564">Palmitate</keyword>
<evidence type="ECO:0000313" key="15">
    <source>
        <dbReference type="Proteomes" id="UP000054350"/>
    </source>
</evidence>
<evidence type="ECO:0000256" key="12">
    <source>
        <dbReference type="SAM" id="MobiDB-lite"/>
    </source>
</evidence>
<feature type="transmembrane region" description="Helical" evidence="11">
    <location>
        <begin position="271"/>
        <end position="289"/>
    </location>
</feature>
<keyword evidence="2 11" id="KW-0808">Transferase</keyword>
<feature type="compositionally biased region" description="Low complexity" evidence="12">
    <location>
        <begin position="121"/>
        <end position="135"/>
    </location>
</feature>
<comment type="domain">
    <text evidence="11">The DHHC domain is required for palmitoyltransferase activity.</text>
</comment>
<keyword evidence="5 11" id="KW-0472">Membrane</keyword>
<comment type="catalytic activity">
    <reaction evidence="10 11">
        <text>L-cysteinyl-[protein] + hexadecanoyl-CoA = S-hexadecanoyl-L-cysteinyl-[protein] + CoA</text>
        <dbReference type="Rhea" id="RHEA:36683"/>
        <dbReference type="Rhea" id="RHEA-COMP:10131"/>
        <dbReference type="Rhea" id="RHEA-COMP:11032"/>
        <dbReference type="ChEBI" id="CHEBI:29950"/>
        <dbReference type="ChEBI" id="CHEBI:57287"/>
        <dbReference type="ChEBI" id="CHEBI:57379"/>
        <dbReference type="ChEBI" id="CHEBI:74151"/>
        <dbReference type="EC" id="2.3.1.225"/>
    </reaction>
</comment>
<dbReference type="GO" id="GO:0019706">
    <property type="term" value="F:protein-cysteine S-palmitoyltransferase activity"/>
    <property type="evidence" value="ECO:0007669"/>
    <property type="project" value="UniProtKB-EC"/>
</dbReference>
<comment type="similarity">
    <text evidence="9">Belongs to the DHHC palmitoyltransferase family. ERF2/ZDHHC9 subfamily.</text>
</comment>
<dbReference type="InterPro" id="IPR001594">
    <property type="entry name" value="Palmitoyltrfase_DHHC"/>
</dbReference>
<keyword evidence="8 11" id="KW-0012">Acyltransferase</keyword>
<dbReference type="Pfam" id="PF01529">
    <property type="entry name" value="DHHC"/>
    <property type="match status" value="1"/>
</dbReference>
<dbReference type="EMBL" id="GG745364">
    <property type="protein sequence ID" value="KNE70192.1"/>
    <property type="molecule type" value="Genomic_DNA"/>
</dbReference>
<name>A0A0L0T606_ALLM3</name>
<keyword evidence="3 11" id="KW-0812">Transmembrane</keyword>
<reference evidence="14 15" key="1">
    <citation type="submission" date="2009-11" db="EMBL/GenBank/DDBJ databases">
        <title>Annotation of Allomyces macrogynus ATCC 38327.</title>
        <authorList>
            <consortium name="The Broad Institute Genome Sequencing Platform"/>
            <person name="Russ C."/>
            <person name="Cuomo C."/>
            <person name="Burger G."/>
            <person name="Gray M.W."/>
            <person name="Holland P.W.H."/>
            <person name="King N."/>
            <person name="Lang F.B.F."/>
            <person name="Roger A.J."/>
            <person name="Ruiz-Trillo I."/>
            <person name="Young S.K."/>
            <person name="Zeng Q."/>
            <person name="Gargeya S."/>
            <person name="Fitzgerald M."/>
            <person name="Haas B."/>
            <person name="Abouelleil A."/>
            <person name="Alvarado L."/>
            <person name="Arachchi H.M."/>
            <person name="Berlin A."/>
            <person name="Chapman S.B."/>
            <person name="Gearin G."/>
            <person name="Goldberg J."/>
            <person name="Griggs A."/>
            <person name="Gujja S."/>
            <person name="Hansen M."/>
            <person name="Heiman D."/>
            <person name="Howarth C."/>
            <person name="Larimer J."/>
            <person name="Lui A."/>
            <person name="MacDonald P.J.P."/>
            <person name="McCowen C."/>
            <person name="Montmayeur A."/>
            <person name="Murphy C."/>
            <person name="Neiman D."/>
            <person name="Pearson M."/>
            <person name="Priest M."/>
            <person name="Roberts A."/>
            <person name="Saif S."/>
            <person name="Shea T."/>
            <person name="Sisk P."/>
            <person name="Stolte C."/>
            <person name="Sykes S."/>
            <person name="Wortman J."/>
            <person name="Nusbaum C."/>
            <person name="Birren B."/>
        </authorList>
    </citation>
    <scope>NUCLEOTIDE SEQUENCE [LARGE SCALE GENOMIC DNA]</scope>
    <source>
        <strain evidence="14 15">ATCC 38327</strain>
    </source>
</reference>
<evidence type="ECO:0000313" key="14">
    <source>
        <dbReference type="EMBL" id="KNE70192.1"/>
    </source>
</evidence>
<evidence type="ECO:0000256" key="8">
    <source>
        <dbReference type="ARBA" id="ARBA00023315"/>
    </source>
</evidence>
<comment type="subcellular location">
    <subcellularLocation>
        <location evidence="1">Endomembrane system</location>
        <topology evidence="1">Multi-pass membrane protein</topology>
    </subcellularLocation>
</comment>
<feature type="region of interest" description="Disordered" evidence="12">
    <location>
        <begin position="1"/>
        <end position="36"/>
    </location>
</feature>
<dbReference type="VEuPathDB" id="FungiDB:AMAG_15160"/>
<evidence type="ECO:0000256" key="1">
    <source>
        <dbReference type="ARBA" id="ARBA00004127"/>
    </source>
</evidence>